<evidence type="ECO:0000313" key="1">
    <source>
        <dbReference type="EMBL" id="SAY39010.1"/>
    </source>
</evidence>
<sequence length="431" mass="46368">MTHRPHPWQAYNLRGSPYFQDSLSRNARNTSLSLFVGRQRELQKLLIRIEGSLTGSRQAVAGRPGIGKTTLVEVVKAEARDAGYWVAPKSIALTPEASSLDLLGQVLSGVYGAVTAACASALGPEVETAQQLVSSFRLHGGGLTVGAFGFSGSVSRSEEVSQPPSALLLDGPRVLHNLLGYALEQGAQGVLLHLNNLENISTDHAQKAADKLRAVRDQALVLEGLHLIVVGTTDAVCTAVLRHPQVRSVFSEPLVLDALSLAEVEHLLQKRYEALQLDTSGPQPAPVDAAVIQELYELFRGDLRAMLRALEDGVVELLITEQQQTIAPGSLAPISRDALFTVLHGSQRVELKRQLGSATWKRLEAWAAKDAAAPQTQKQLQKIWKLSQPAVSQILQDPGSAVAVEALPRHGNDPIQYLLTGAARLALLDPC</sequence>
<organism evidence="1 2">
    <name type="scientific">Candidatus Synechococcus spongiarum</name>
    <dbReference type="NCBI Taxonomy" id="431041"/>
    <lineage>
        <taxon>Bacteria</taxon>
        <taxon>Bacillati</taxon>
        <taxon>Cyanobacteriota</taxon>
        <taxon>Cyanophyceae</taxon>
        <taxon>Synechococcales</taxon>
        <taxon>Synechococcaceae</taxon>
        <taxon>Synechococcus</taxon>
    </lineage>
</organism>
<dbReference type="AlphaFoldDB" id="A0A164Z5E0"/>
<dbReference type="OrthoDB" id="2633870at2"/>
<gene>
    <name evidence="1" type="ORF">FLM9_1057</name>
</gene>
<proteinExistence type="predicted"/>
<dbReference type="InterPro" id="IPR027417">
    <property type="entry name" value="P-loop_NTPase"/>
</dbReference>
<reference evidence="2" key="1">
    <citation type="submission" date="2016-02" db="EMBL/GenBank/DDBJ databases">
        <authorList>
            <person name="liu f."/>
        </authorList>
    </citation>
    <scope>NUCLEOTIDE SEQUENCE [LARGE SCALE GENOMIC DNA]</scope>
</reference>
<dbReference type="SUPFAM" id="SSF52540">
    <property type="entry name" value="P-loop containing nucleoside triphosphate hydrolases"/>
    <property type="match status" value="1"/>
</dbReference>
<name>A0A164Z5E0_9SYNE</name>
<evidence type="ECO:0000313" key="2">
    <source>
        <dbReference type="Proteomes" id="UP000182631"/>
    </source>
</evidence>
<keyword evidence="2" id="KW-1185">Reference proteome</keyword>
<dbReference type="Gene3D" id="3.40.50.300">
    <property type="entry name" value="P-loop containing nucleotide triphosphate hydrolases"/>
    <property type="match status" value="1"/>
</dbReference>
<dbReference type="EMBL" id="FITM01000114">
    <property type="protein sequence ID" value="SAY39010.1"/>
    <property type="molecule type" value="Genomic_DNA"/>
</dbReference>
<accession>A0A164Z5E0</accession>
<dbReference type="RefSeq" id="WP_074457523.1">
    <property type="nucleotide sequence ID" value="NZ_FITM01000114.1"/>
</dbReference>
<dbReference type="Proteomes" id="UP000182631">
    <property type="component" value="Unassembled WGS sequence"/>
</dbReference>
<protein>
    <submittedName>
        <fullName evidence="1">Uncharacterized protein</fullName>
    </submittedName>
</protein>